<comment type="subcellular location">
    <subcellularLocation>
        <location evidence="1">Cell membrane</location>
        <topology evidence="1">Multi-pass membrane protein</topology>
    </subcellularLocation>
</comment>
<feature type="transmembrane region" description="Helical" evidence="9">
    <location>
        <begin position="221"/>
        <end position="244"/>
    </location>
</feature>
<feature type="transmembrane region" description="Helical" evidence="9">
    <location>
        <begin position="181"/>
        <end position="201"/>
    </location>
</feature>
<dbReference type="InterPro" id="IPR004501">
    <property type="entry name" value="PTS_EIIC_3"/>
</dbReference>
<feature type="transmembrane region" description="Helical" evidence="9">
    <location>
        <begin position="339"/>
        <end position="363"/>
    </location>
</feature>
<dbReference type="InterPro" id="IPR004796">
    <property type="entry name" value="PTS_IIC_cello"/>
</dbReference>
<gene>
    <name evidence="11" type="ORF">DS831_07670</name>
</gene>
<keyword evidence="12" id="KW-1185">Reference proteome</keyword>
<dbReference type="GO" id="GO:0009401">
    <property type="term" value="P:phosphoenolpyruvate-dependent sugar phosphotransferase system"/>
    <property type="evidence" value="ECO:0007669"/>
    <property type="project" value="InterPro"/>
</dbReference>
<evidence type="ECO:0000259" key="10">
    <source>
        <dbReference type="PROSITE" id="PS51105"/>
    </source>
</evidence>
<evidence type="ECO:0000313" key="11">
    <source>
        <dbReference type="EMBL" id="RHW50029.1"/>
    </source>
</evidence>
<feature type="domain" description="PTS EIIC type-3" evidence="10">
    <location>
        <begin position="13"/>
        <end position="409"/>
    </location>
</feature>
<evidence type="ECO:0000256" key="9">
    <source>
        <dbReference type="SAM" id="Phobius"/>
    </source>
</evidence>
<feature type="transmembrane region" description="Helical" evidence="9">
    <location>
        <begin position="106"/>
        <end position="123"/>
    </location>
</feature>
<dbReference type="GO" id="GO:0008982">
    <property type="term" value="F:protein-N(PI)-phosphohistidine-sugar phosphotransferase activity"/>
    <property type="evidence" value="ECO:0007669"/>
    <property type="project" value="UniProtKB-UniRule"/>
</dbReference>
<evidence type="ECO:0000256" key="5">
    <source>
        <dbReference type="ARBA" id="ARBA00022692"/>
    </source>
</evidence>
<organism evidence="11 12">
    <name type="scientific">Bombilactobacillus bombi</name>
    <dbReference type="NCBI Taxonomy" id="1303590"/>
    <lineage>
        <taxon>Bacteria</taxon>
        <taxon>Bacillati</taxon>
        <taxon>Bacillota</taxon>
        <taxon>Bacilli</taxon>
        <taxon>Lactobacillales</taxon>
        <taxon>Lactobacillaceae</taxon>
        <taxon>Bombilactobacillus</taxon>
    </lineage>
</organism>
<dbReference type="InterPro" id="IPR003352">
    <property type="entry name" value="PTS_EIIC"/>
</dbReference>
<dbReference type="OrthoDB" id="1550290at2"/>
<protein>
    <recommendedName>
        <fullName evidence="8">Permease IIC component</fullName>
    </recommendedName>
</protein>
<proteinExistence type="predicted"/>
<evidence type="ECO:0000256" key="2">
    <source>
        <dbReference type="ARBA" id="ARBA00022448"/>
    </source>
</evidence>
<keyword evidence="5 9" id="KW-0812">Transmembrane</keyword>
<dbReference type="PANTHER" id="PTHR33989">
    <property type="match status" value="1"/>
</dbReference>
<dbReference type="Pfam" id="PF02378">
    <property type="entry name" value="PTS_EIIC"/>
    <property type="match status" value="1"/>
</dbReference>
<evidence type="ECO:0000256" key="6">
    <source>
        <dbReference type="ARBA" id="ARBA00022989"/>
    </source>
</evidence>
<evidence type="ECO:0000256" key="7">
    <source>
        <dbReference type="ARBA" id="ARBA00023136"/>
    </source>
</evidence>
<keyword evidence="3 8" id="KW-1003">Cell membrane</keyword>
<reference evidence="11 12" key="1">
    <citation type="submission" date="2018-07" db="EMBL/GenBank/DDBJ databases">
        <title>Genome sequences of six Lactobacillus spp. isolated from bumble bee guts.</title>
        <authorList>
            <person name="Motta E.V.S."/>
            <person name="Moran N.A."/>
        </authorList>
    </citation>
    <scope>NUCLEOTIDE SEQUENCE [LARGE SCALE GENOMIC DNA]</scope>
    <source>
        <strain evidence="11 12">BI-1.1</strain>
    </source>
</reference>
<keyword evidence="6 9" id="KW-1133">Transmembrane helix</keyword>
<sequence>MMKKINSTKLTKIRDKIQTGMGKFQRNKYVSAIAGGMMSILPILMVGSFSAIFFSLNIGPYQHFITQTGLKNIFNIITAVTTDVLSLYVVVALSNSLASELKTDKFMAVISSLMAFLLVTPMMEKKGSFIGLDMKYIGSQGMIVAMIVGLTATRLFSYFAHNKHLTIKLPDSVPEFVSRTFASMLPIFLIAGIYAIINYLFSLTPYHNIDDMIMTLIQVPLQGLGSSLPAALVLVFFAEFCWFFGIHGTMATTAVLYTLFYSFDVANLQAFKAGSTLPYIVTMTFITNQKGPRALAYAILCLRCKSEQLKSLGKVGFIPAFFGISEPFKFGIPMVLNPLAFIPLTMGGTISVAATYFATYIGLIPRPNGIPIQTAGTPEFFRAFLLGGWKMVIWHVVQLLILLAVWYPFMKMIDKQKCSEELERAQQNN</sequence>
<evidence type="ECO:0000256" key="8">
    <source>
        <dbReference type="PIRNR" id="PIRNR006351"/>
    </source>
</evidence>
<dbReference type="AlphaFoldDB" id="A0A417ZFF7"/>
<dbReference type="GO" id="GO:0005886">
    <property type="term" value="C:plasma membrane"/>
    <property type="evidence" value="ECO:0007669"/>
    <property type="project" value="UniProtKB-SubCell"/>
</dbReference>
<dbReference type="InterPro" id="IPR051088">
    <property type="entry name" value="PTS_Sugar-EIIC/EIIB"/>
</dbReference>
<dbReference type="PIRSF" id="PIRSF006351">
    <property type="entry name" value="PTS_EIIC-Cellobiose"/>
    <property type="match status" value="1"/>
</dbReference>
<name>A0A417ZFF7_9LACO</name>
<comment type="function">
    <text evidence="8">The phosphoenolpyruvate-dependent sugar phosphotransferase system (PTS), a major carbohydrate active -transport system, catalyzes the phosphorylation of incoming sugar substrates concomitant with their translocation across the cell membrane.</text>
</comment>
<evidence type="ECO:0000256" key="4">
    <source>
        <dbReference type="ARBA" id="ARBA00022597"/>
    </source>
</evidence>
<evidence type="ECO:0000313" key="12">
    <source>
        <dbReference type="Proteomes" id="UP000284109"/>
    </source>
</evidence>
<feature type="transmembrane region" description="Helical" evidence="9">
    <location>
        <begin position="73"/>
        <end position="94"/>
    </location>
</feature>
<dbReference type="EMBL" id="QOCR01000004">
    <property type="protein sequence ID" value="RHW50029.1"/>
    <property type="molecule type" value="Genomic_DNA"/>
</dbReference>
<dbReference type="PROSITE" id="PS51105">
    <property type="entry name" value="PTS_EIIC_TYPE_3"/>
    <property type="match status" value="1"/>
</dbReference>
<feature type="transmembrane region" description="Helical" evidence="9">
    <location>
        <begin position="29"/>
        <end position="53"/>
    </location>
</feature>
<evidence type="ECO:0000256" key="1">
    <source>
        <dbReference type="ARBA" id="ARBA00004651"/>
    </source>
</evidence>
<dbReference type="Proteomes" id="UP000284109">
    <property type="component" value="Unassembled WGS sequence"/>
</dbReference>
<dbReference type="RefSeq" id="WP_118902262.1">
    <property type="nucleotide sequence ID" value="NZ_QOCR01000004.1"/>
</dbReference>
<dbReference type="PANTHER" id="PTHR33989:SF4">
    <property type="entry name" value="PTS SYSTEM N,N'-DIACETYLCHITOBIOSE-SPECIFIC EIIC COMPONENT"/>
    <property type="match status" value="1"/>
</dbReference>
<evidence type="ECO:0000256" key="3">
    <source>
        <dbReference type="ARBA" id="ARBA00022475"/>
    </source>
</evidence>
<comment type="caution">
    <text evidence="11">The sequence shown here is derived from an EMBL/GenBank/DDBJ whole genome shotgun (WGS) entry which is preliminary data.</text>
</comment>
<dbReference type="NCBIfam" id="TIGR00410">
    <property type="entry name" value="lacE"/>
    <property type="match status" value="1"/>
</dbReference>
<feature type="transmembrane region" description="Helical" evidence="9">
    <location>
        <begin position="383"/>
        <end position="407"/>
    </location>
</feature>
<keyword evidence="4 8" id="KW-0762">Sugar transport</keyword>
<accession>A0A417ZFF7</accession>
<feature type="transmembrane region" description="Helical" evidence="9">
    <location>
        <begin position="143"/>
        <end position="160"/>
    </location>
</feature>
<dbReference type="GO" id="GO:1902815">
    <property type="term" value="P:N,N'-diacetylchitobiose import"/>
    <property type="evidence" value="ECO:0007669"/>
    <property type="project" value="TreeGrafter"/>
</dbReference>
<keyword evidence="7 8" id="KW-0472">Membrane</keyword>
<keyword evidence="2 8" id="KW-0813">Transport</keyword>